<sequence length="308" mass="34597">MDQQLQQQEMAVFQGVDFVRLRSGRLYAHAAEDGRSVCLDPRRESHNAVWAVTPRFCPTTATYCVLLRGAYGRYLGAPDATARPCSSPCRAAEQRDFDRPEILAILWRTVPTSRQGTFLLKDASERYLRANPRCLCLLSCRPGVSVSTCRGLGKAIQWTVETVPRGGRPDNPIARDSLFARVCPPLSRLCVRWFSEREIRYVDTDGTGAFSEDNWLSTRYTGRTMTNLKRHLVNLLPPDLIAQYTLCVRAGRYGQPTPLAINLPRSRERLDIMLFQYAVSAVDLFIYPDVNAVAGAEAPARDEPVPDE</sequence>
<accession>A0ACD5ZUS7</accession>
<dbReference type="Proteomes" id="UP001732700">
    <property type="component" value="Chromosome 7C"/>
</dbReference>
<protein>
    <submittedName>
        <fullName evidence="1">Uncharacterized protein</fullName>
    </submittedName>
</protein>
<dbReference type="EnsemblPlants" id="AVESA.00010b.r2.7CG0667090.1">
    <property type="protein sequence ID" value="AVESA.00010b.r2.7CG0667090.1.CDS"/>
    <property type="gene ID" value="AVESA.00010b.r2.7CG0667090"/>
</dbReference>
<reference evidence="1" key="2">
    <citation type="submission" date="2025-09" db="UniProtKB">
        <authorList>
            <consortium name="EnsemblPlants"/>
        </authorList>
    </citation>
    <scope>IDENTIFICATION</scope>
</reference>
<evidence type="ECO:0000313" key="1">
    <source>
        <dbReference type="EnsemblPlants" id="AVESA.00010b.r2.7CG0667090.1.CDS"/>
    </source>
</evidence>
<keyword evidence="2" id="KW-1185">Reference proteome</keyword>
<evidence type="ECO:0000313" key="2">
    <source>
        <dbReference type="Proteomes" id="UP001732700"/>
    </source>
</evidence>
<reference evidence="1" key="1">
    <citation type="submission" date="2021-05" db="EMBL/GenBank/DDBJ databases">
        <authorList>
            <person name="Scholz U."/>
            <person name="Mascher M."/>
            <person name="Fiebig A."/>
        </authorList>
    </citation>
    <scope>NUCLEOTIDE SEQUENCE [LARGE SCALE GENOMIC DNA]</scope>
</reference>
<name>A0ACD5ZUS7_AVESA</name>
<proteinExistence type="predicted"/>
<organism evidence="1 2">
    <name type="scientific">Avena sativa</name>
    <name type="common">Oat</name>
    <dbReference type="NCBI Taxonomy" id="4498"/>
    <lineage>
        <taxon>Eukaryota</taxon>
        <taxon>Viridiplantae</taxon>
        <taxon>Streptophyta</taxon>
        <taxon>Embryophyta</taxon>
        <taxon>Tracheophyta</taxon>
        <taxon>Spermatophyta</taxon>
        <taxon>Magnoliopsida</taxon>
        <taxon>Liliopsida</taxon>
        <taxon>Poales</taxon>
        <taxon>Poaceae</taxon>
        <taxon>BOP clade</taxon>
        <taxon>Pooideae</taxon>
        <taxon>Poodae</taxon>
        <taxon>Poeae</taxon>
        <taxon>Poeae Chloroplast Group 1 (Aveneae type)</taxon>
        <taxon>Aveninae</taxon>
        <taxon>Avena</taxon>
    </lineage>
</organism>